<dbReference type="PANTHER" id="PTHR12213:SF0">
    <property type="entry name" value="CORRINOID ADENOSYLTRANSFERASE MMAB"/>
    <property type="match status" value="1"/>
</dbReference>
<organism evidence="13 14">
    <name type="scientific">Fistulifera solaris</name>
    <name type="common">Oleaginous diatom</name>
    <dbReference type="NCBI Taxonomy" id="1519565"/>
    <lineage>
        <taxon>Eukaryota</taxon>
        <taxon>Sar</taxon>
        <taxon>Stramenopiles</taxon>
        <taxon>Ochrophyta</taxon>
        <taxon>Bacillariophyta</taxon>
        <taxon>Bacillariophyceae</taxon>
        <taxon>Bacillariophycidae</taxon>
        <taxon>Naviculales</taxon>
        <taxon>Naviculaceae</taxon>
        <taxon>Fistulifera</taxon>
    </lineage>
</organism>
<keyword evidence="4 10" id="KW-0547">Nucleotide-binding</keyword>
<feature type="compositionally biased region" description="Polar residues" evidence="11">
    <location>
        <begin position="88"/>
        <end position="103"/>
    </location>
</feature>
<evidence type="ECO:0000256" key="7">
    <source>
        <dbReference type="ARBA" id="ARBA00056747"/>
    </source>
</evidence>
<evidence type="ECO:0000256" key="6">
    <source>
        <dbReference type="ARBA" id="ARBA00051988"/>
    </source>
</evidence>
<evidence type="ECO:0000256" key="1">
    <source>
        <dbReference type="ARBA" id="ARBA00007487"/>
    </source>
</evidence>
<comment type="function">
    <text evidence="7">Converts cob(I)alamin to adenosylcobalamin (adenosylcob(III)alamin), a coenzyme for methylmalonyl-CoA mutase, therefore participates in the final step of the vitamin B12 conversion. Generates adenosylcobalamin (AdoCbl) and directly delivers the cofactor to MUT in a transfer that is stimulated by ATP-binding to MMAB and gated by MMAA.</text>
</comment>
<comment type="subunit">
    <text evidence="2">Homotrimer.</text>
</comment>
<dbReference type="GO" id="GO:0009235">
    <property type="term" value="P:cobalamin metabolic process"/>
    <property type="evidence" value="ECO:0007669"/>
    <property type="project" value="UniProtKB-ARBA"/>
</dbReference>
<dbReference type="InterPro" id="IPR036451">
    <property type="entry name" value="CblAdoTrfase-like_sf"/>
</dbReference>
<evidence type="ECO:0000313" key="13">
    <source>
        <dbReference type="EMBL" id="GAX18002.1"/>
    </source>
</evidence>
<evidence type="ECO:0000256" key="9">
    <source>
        <dbReference type="ARBA" id="ARBA00075216"/>
    </source>
</evidence>
<evidence type="ECO:0000256" key="10">
    <source>
        <dbReference type="RuleBase" id="RU366026"/>
    </source>
</evidence>
<protein>
    <recommendedName>
        <fullName evidence="8">Corrinoid adenosyltransferase MMAB</fullName>
    </recommendedName>
    <alternativeName>
        <fullName evidence="9">ATP:co(I)rrinoid adenosyltransferase MMAB</fullName>
    </alternativeName>
</protein>
<gene>
    <name evidence="13" type="ORF">FisN_18Hh215</name>
</gene>
<dbReference type="GO" id="GO:0005524">
    <property type="term" value="F:ATP binding"/>
    <property type="evidence" value="ECO:0007669"/>
    <property type="project" value="UniProtKB-UniRule"/>
</dbReference>
<dbReference type="AlphaFoldDB" id="A0A1Z5JVZ7"/>
<evidence type="ECO:0000256" key="4">
    <source>
        <dbReference type="ARBA" id="ARBA00022741"/>
    </source>
</evidence>
<feature type="region of interest" description="Disordered" evidence="11">
    <location>
        <begin position="75"/>
        <end position="103"/>
    </location>
</feature>
<dbReference type="PANTHER" id="PTHR12213">
    <property type="entry name" value="CORRINOID ADENOSYLTRANSFERASE"/>
    <property type="match status" value="1"/>
</dbReference>
<comment type="catalytic activity">
    <reaction evidence="6">
        <text>cob(I)alamin-[corrinoid adenosyltransferase] + ATP = apo-[corrinoid adenosyltransferase] + adenosylcob(III)alamin + triphosphate</text>
        <dbReference type="Rhea" id="RHEA:56796"/>
        <dbReference type="Rhea" id="RHEA-COMP:14743"/>
        <dbReference type="Rhea" id="RHEA-COMP:14744"/>
        <dbReference type="ChEBI" id="CHEBI:18036"/>
        <dbReference type="ChEBI" id="CHEBI:18408"/>
        <dbReference type="ChEBI" id="CHEBI:30616"/>
        <dbReference type="ChEBI" id="CHEBI:60488"/>
        <dbReference type="ChEBI" id="CHEBI:83228"/>
    </reaction>
    <physiologicalReaction direction="left-to-right" evidence="6">
        <dbReference type="Rhea" id="RHEA:56797"/>
    </physiologicalReaction>
</comment>
<dbReference type="Pfam" id="PF01923">
    <property type="entry name" value="Cob_adeno_trans"/>
    <property type="match status" value="1"/>
</dbReference>
<evidence type="ECO:0000259" key="12">
    <source>
        <dbReference type="Pfam" id="PF01923"/>
    </source>
</evidence>
<dbReference type="InParanoid" id="A0A1Z5JVZ7"/>
<keyword evidence="5 10" id="KW-0067">ATP-binding</keyword>
<dbReference type="SUPFAM" id="SSF89028">
    <property type="entry name" value="Cobalamin adenosyltransferase-like"/>
    <property type="match status" value="1"/>
</dbReference>
<evidence type="ECO:0000256" key="5">
    <source>
        <dbReference type="ARBA" id="ARBA00022840"/>
    </source>
</evidence>
<keyword evidence="3 10" id="KW-0808">Transferase</keyword>
<dbReference type="Proteomes" id="UP000198406">
    <property type="component" value="Unassembled WGS sequence"/>
</dbReference>
<reference evidence="13 14" key="1">
    <citation type="journal article" date="2015" name="Plant Cell">
        <title>Oil accumulation by the oleaginous diatom Fistulifera solaris as revealed by the genome and transcriptome.</title>
        <authorList>
            <person name="Tanaka T."/>
            <person name="Maeda Y."/>
            <person name="Veluchamy A."/>
            <person name="Tanaka M."/>
            <person name="Abida H."/>
            <person name="Marechal E."/>
            <person name="Bowler C."/>
            <person name="Muto M."/>
            <person name="Sunaga Y."/>
            <person name="Tanaka M."/>
            <person name="Yoshino T."/>
            <person name="Taniguchi T."/>
            <person name="Fukuda Y."/>
            <person name="Nemoto M."/>
            <person name="Matsumoto M."/>
            <person name="Wong P.S."/>
            <person name="Aburatani S."/>
            <person name="Fujibuchi W."/>
        </authorList>
    </citation>
    <scope>NUCLEOTIDE SEQUENCE [LARGE SCALE GENOMIC DNA]</scope>
    <source>
        <strain evidence="13 14">JPCC DA0580</strain>
    </source>
</reference>
<comment type="caution">
    <text evidence="13">The sequence shown here is derived from an EMBL/GenBank/DDBJ whole genome shotgun (WGS) entry which is preliminary data.</text>
</comment>
<evidence type="ECO:0000313" key="14">
    <source>
        <dbReference type="Proteomes" id="UP000198406"/>
    </source>
</evidence>
<dbReference type="NCBIfam" id="TIGR00636">
    <property type="entry name" value="PduO_Nterm"/>
    <property type="match status" value="1"/>
</dbReference>
<dbReference type="InterPro" id="IPR040807">
    <property type="entry name" value="DUF5522"/>
</dbReference>
<dbReference type="InterPro" id="IPR016030">
    <property type="entry name" value="CblAdoTrfase-like"/>
</dbReference>
<evidence type="ECO:0000256" key="2">
    <source>
        <dbReference type="ARBA" id="ARBA00011233"/>
    </source>
</evidence>
<dbReference type="GO" id="GO:0008817">
    <property type="term" value="F:corrinoid adenosyltransferase activity"/>
    <property type="evidence" value="ECO:0007669"/>
    <property type="project" value="UniProtKB-ARBA"/>
</dbReference>
<evidence type="ECO:0000256" key="3">
    <source>
        <dbReference type="ARBA" id="ARBA00022679"/>
    </source>
</evidence>
<dbReference type="EMBL" id="BDSP01000123">
    <property type="protein sequence ID" value="GAX18002.1"/>
    <property type="molecule type" value="Genomic_DNA"/>
</dbReference>
<evidence type="ECO:0000256" key="11">
    <source>
        <dbReference type="SAM" id="MobiDB-lite"/>
    </source>
</evidence>
<dbReference type="OrthoDB" id="549173at2759"/>
<dbReference type="Pfam" id="PF17653">
    <property type="entry name" value="DUF5522"/>
    <property type="match status" value="1"/>
</dbReference>
<dbReference type="InterPro" id="IPR029499">
    <property type="entry name" value="PduO-typ"/>
</dbReference>
<accession>A0A1Z5JVZ7</accession>
<comment type="similarity">
    <text evidence="1 10">Belongs to the Cob(I)alamin adenosyltransferase family.</text>
</comment>
<dbReference type="FunFam" id="1.20.1200.10:FF:000001">
    <property type="entry name" value="Cob(I)yrinic acid a,c-diamide adenosyltransferase"/>
    <property type="match status" value="1"/>
</dbReference>
<name>A0A1Z5JVZ7_FISSO</name>
<feature type="domain" description="Cobalamin adenosyltransferase-like" evidence="12">
    <location>
        <begin position="94"/>
        <end position="275"/>
    </location>
</feature>
<evidence type="ECO:0000256" key="8">
    <source>
        <dbReference type="ARBA" id="ARBA00071654"/>
    </source>
</evidence>
<proteinExistence type="inferred from homology"/>
<dbReference type="Gene3D" id="1.20.1200.10">
    <property type="entry name" value="Cobalamin adenosyltransferase-like"/>
    <property type="match status" value="1"/>
</dbReference>
<sequence>MQDIEEIHRRAVEQGSTTYIDPDTGFTVFTELAHRRRGFCCGNMCRHCPYDHVNVRGKTKTRKVAIVEEEEEKEICPSKGGRHGGRLTSKNVPYTRSGDAGTSSLLTGERRLKTDLSFEAMGTVDELCSAVGVAYAELQQQHHPDARLEEWLLEIMSRLFDVGSHLAKPRRVDDDNDDEEEEIFVADGIGGGFSSEHIDTLEDWIDLLTDELPELTSFILPTGTKAAAFFHVARTVCRRAERCVVPLVQAKVCDPRALQYLNRLSDFLFAAARYANLKLGTKREEILYRKPNRVAQQRQRVVVSTQSNATKNEKENS</sequence>
<keyword evidence="14" id="KW-1185">Reference proteome</keyword>